<dbReference type="EMBL" id="QRLF01000054">
    <property type="protein sequence ID" value="RHI83232.1"/>
    <property type="molecule type" value="Genomic_DNA"/>
</dbReference>
<dbReference type="AlphaFoldDB" id="A0A415BFS3"/>
<dbReference type="Proteomes" id="UP000285777">
    <property type="component" value="Unassembled WGS sequence"/>
</dbReference>
<comment type="caution">
    <text evidence="1">The sequence shown here is derived from an EMBL/GenBank/DDBJ whole genome shotgun (WGS) entry which is preliminary data.</text>
</comment>
<reference evidence="1 2" key="1">
    <citation type="submission" date="2018-08" db="EMBL/GenBank/DDBJ databases">
        <title>A genome reference for cultivated species of the human gut microbiota.</title>
        <authorList>
            <person name="Zou Y."/>
            <person name="Xue W."/>
            <person name="Luo G."/>
        </authorList>
    </citation>
    <scope>NUCLEOTIDE SEQUENCE [LARGE SCALE GENOMIC DNA]</scope>
    <source>
        <strain evidence="1 2">AM13-21</strain>
    </source>
</reference>
<evidence type="ECO:0000313" key="2">
    <source>
        <dbReference type="Proteomes" id="UP000285777"/>
    </source>
</evidence>
<gene>
    <name evidence="1" type="ORF">DW150_21520</name>
</gene>
<name>A0A415BFS3_PHOVU</name>
<protein>
    <submittedName>
        <fullName evidence="1">RloB domain-containing protein</fullName>
    </submittedName>
</protein>
<sequence length="198" mass="23412">MARKEAIKPKYQERTTIIGAGITERWYFSHLQTLFDLKIKIRPRFFGNENINTLEKRIGQVLDEGSRAVVVFDADVSTWNETEKERLVKLRRKYIKNKRVILCDSLPSIEYWFLLHYANVNRYFGTSKAVMEELTKYIKDFDKTESFLKNQKWVLDMCVEGQLHMAFQRAQSFGIDGESYTNIWKAMENIGLVKSDKY</sequence>
<organism evidence="1 2">
    <name type="scientific">Phocaeicola vulgatus</name>
    <name type="common">Bacteroides vulgatus</name>
    <dbReference type="NCBI Taxonomy" id="821"/>
    <lineage>
        <taxon>Bacteria</taxon>
        <taxon>Pseudomonadati</taxon>
        <taxon>Bacteroidota</taxon>
        <taxon>Bacteroidia</taxon>
        <taxon>Bacteroidales</taxon>
        <taxon>Bacteroidaceae</taxon>
        <taxon>Phocaeicola</taxon>
    </lineage>
</organism>
<dbReference type="Pfam" id="PF13707">
    <property type="entry name" value="RloB"/>
    <property type="match status" value="1"/>
</dbReference>
<proteinExistence type="predicted"/>
<dbReference type="RefSeq" id="WP_005801034.1">
    <property type="nucleotide sequence ID" value="NZ_QRLF01000054.1"/>
</dbReference>
<evidence type="ECO:0000313" key="1">
    <source>
        <dbReference type="EMBL" id="RHI83232.1"/>
    </source>
</evidence>
<dbReference type="InterPro" id="IPR025591">
    <property type="entry name" value="RloB"/>
</dbReference>
<accession>A0A415BFS3</accession>